<accession>A0A319DIG2</accession>
<dbReference type="AlphaFoldDB" id="A0A319DIG2"/>
<evidence type="ECO:0000313" key="10">
    <source>
        <dbReference type="Proteomes" id="UP000247810"/>
    </source>
</evidence>
<feature type="compositionally biased region" description="Polar residues" evidence="7">
    <location>
        <begin position="131"/>
        <end position="144"/>
    </location>
</feature>
<dbReference type="PANTHER" id="PTHR31845">
    <property type="entry name" value="FINGER DOMAIN PROTEIN, PUTATIVE-RELATED"/>
    <property type="match status" value="1"/>
</dbReference>
<evidence type="ECO:0000256" key="5">
    <source>
        <dbReference type="ARBA" id="ARBA00023163"/>
    </source>
</evidence>
<dbReference type="SUPFAM" id="SSF57701">
    <property type="entry name" value="Zn2/Cys6 DNA-binding domain"/>
    <property type="match status" value="1"/>
</dbReference>
<protein>
    <recommendedName>
        <fullName evidence="8">Zn(2)-C6 fungal-type domain-containing protein</fullName>
    </recommendedName>
</protein>
<evidence type="ECO:0000259" key="8">
    <source>
        <dbReference type="PROSITE" id="PS00463"/>
    </source>
</evidence>
<dbReference type="VEuPathDB" id="FungiDB:BO71DRAFT_396305"/>
<dbReference type="GO" id="GO:0000981">
    <property type="term" value="F:DNA-binding transcription factor activity, RNA polymerase II-specific"/>
    <property type="evidence" value="ECO:0007669"/>
    <property type="project" value="InterPro"/>
</dbReference>
<keyword evidence="4" id="KW-0238">DNA-binding</keyword>
<evidence type="ECO:0000256" key="6">
    <source>
        <dbReference type="ARBA" id="ARBA00023242"/>
    </source>
</evidence>
<keyword evidence="6" id="KW-0539">Nucleus</keyword>
<dbReference type="STRING" id="1448320.A0A319DIG2"/>
<dbReference type="PANTHER" id="PTHR31845:SF18">
    <property type="entry name" value="ZN(II)2CYS6 TRANSCRIPTION FACTOR (EUROFUNG)"/>
    <property type="match status" value="1"/>
</dbReference>
<sequence length="641" mass="70641">MEKRGPTPGSGSYGKACMQCSKAKCRCVARLDSAGCERCLRLKKQCHPSDSVRRRTLRNLDSGAHIAKLEGRIDTLTTMIQSIANSTGVSTDPQPNSNESLILNAGASTSGGISNPASTYRDHEVPPSLTDAASQSSPSCTIGSSPGLSPPLYELALDDASRYLDRFMNHMLPCFPFICISPSITIQQLRQDRPFLAEAIIAVATPSTQEKVVRTERLKYHLTKSAVLENQSSIDMLLGMLTYIAWSTDPFYQRSSNLSRMIMLAMSLVYDLQLGKPPPPPDAHVIATMTPGLGDPEQDSNDSSTQGILEQQRAVLACFVLSSIISSSFRRIVPLQWNSQMEEAVGALEMNKGSSLDESFAIQVRLQVLAQRALCIRKPQETDHASLTGPATTTPFATSMYLKVLQGQLKELRASFSPRLQRQGTADMLTAYSHYVELCINEVTRLASSEDPLLPNPGTGDGSSGSMAGFEHLECLWRSLYAVKSWLDVFYTIPPAAYVGFPFFFWFQFVRCLVILKHLSTFDDPAWDLQAVRNTVDMHALLDWMAEKAELASQEAGERSDDDLFRRVGRMLRMSQRWVIAKQRAATQAAEGSTSLYSDGPDLAPAEEDMLDMTDMAWMDALESGDGTWLEEVLGWSPTVL</sequence>
<dbReference type="GO" id="GO:0000976">
    <property type="term" value="F:transcription cis-regulatory region binding"/>
    <property type="evidence" value="ECO:0007669"/>
    <property type="project" value="TreeGrafter"/>
</dbReference>
<dbReference type="InterPro" id="IPR036864">
    <property type="entry name" value="Zn2-C6_fun-type_DNA-bd_sf"/>
</dbReference>
<dbReference type="InterPro" id="IPR051089">
    <property type="entry name" value="prtT"/>
</dbReference>
<keyword evidence="3" id="KW-0805">Transcription regulation</keyword>
<dbReference type="OrthoDB" id="1600564at2759"/>
<evidence type="ECO:0000256" key="4">
    <source>
        <dbReference type="ARBA" id="ARBA00023125"/>
    </source>
</evidence>
<evidence type="ECO:0000256" key="1">
    <source>
        <dbReference type="ARBA" id="ARBA00004123"/>
    </source>
</evidence>
<evidence type="ECO:0000313" key="9">
    <source>
        <dbReference type="EMBL" id="PYH97320.1"/>
    </source>
</evidence>
<dbReference type="GO" id="GO:0005634">
    <property type="term" value="C:nucleus"/>
    <property type="evidence" value="ECO:0007669"/>
    <property type="project" value="UniProtKB-SubCell"/>
</dbReference>
<keyword evidence="10" id="KW-1185">Reference proteome</keyword>
<dbReference type="EMBL" id="KZ825826">
    <property type="protein sequence ID" value="PYH97320.1"/>
    <property type="molecule type" value="Genomic_DNA"/>
</dbReference>
<keyword evidence="5" id="KW-0804">Transcription</keyword>
<evidence type="ECO:0000256" key="3">
    <source>
        <dbReference type="ARBA" id="ARBA00023015"/>
    </source>
</evidence>
<reference evidence="9 10" key="1">
    <citation type="submission" date="2018-02" db="EMBL/GenBank/DDBJ databases">
        <title>The genomes of Aspergillus section Nigri reveals drivers in fungal speciation.</title>
        <authorList>
            <consortium name="DOE Joint Genome Institute"/>
            <person name="Vesth T.C."/>
            <person name="Nybo J."/>
            <person name="Theobald S."/>
            <person name="Brandl J."/>
            <person name="Frisvad J.C."/>
            <person name="Nielsen K.F."/>
            <person name="Lyhne E.K."/>
            <person name="Kogle M.E."/>
            <person name="Kuo A."/>
            <person name="Riley R."/>
            <person name="Clum A."/>
            <person name="Nolan M."/>
            <person name="Lipzen A."/>
            <person name="Salamov A."/>
            <person name="Henrissat B."/>
            <person name="Wiebenga A."/>
            <person name="De vries R.P."/>
            <person name="Grigoriev I.V."/>
            <person name="Mortensen U.H."/>
            <person name="Andersen M.R."/>
            <person name="Baker S.E."/>
        </authorList>
    </citation>
    <scope>NUCLEOTIDE SEQUENCE [LARGE SCALE GENOMIC DNA]</scope>
    <source>
        <strain evidence="9 10">CBS 707.79</strain>
    </source>
</reference>
<name>A0A319DIG2_9EURO</name>
<evidence type="ECO:0000256" key="7">
    <source>
        <dbReference type="SAM" id="MobiDB-lite"/>
    </source>
</evidence>
<comment type="subcellular location">
    <subcellularLocation>
        <location evidence="1">Nucleus</location>
    </subcellularLocation>
</comment>
<evidence type="ECO:0000256" key="2">
    <source>
        <dbReference type="ARBA" id="ARBA00022833"/>
    </source>
</evidence>
<feature type="region of interest" description="Disordered" evidence="7">
    <location>
        <begin position="113"/>
        <end position="144"/>
    </location>
</feature>
<dbReference type="Proteomes" id="UP000247810">
    <property type="component" value="Unassembled WGS sequence"/>
</dbReference>
<proteinExistence type="predicted"/>
<dbReference type="InterPro" id="IPR001138">
    <property type="entry name" value="Zn2Cys6_DnaBD"/>
</dbReference>
<gene>
    <name evidence="9" type="ORF">BO71DRAFT_396305</name>
</gene>
<organism evidence="9 10">
    <name type="scientific">Aspergillus ellipticus CBS 707.79</name>
    <dbReference type="NCBI Taxonomy" id="1448320"/>
    <lineage>
        <taxon>Eukaryota</taxon>
        <taxon>Fungi</taxon>
        <taxon>Dikarya</taxon>
        <taxon>Ascomycota</taxon>
        <taxon>Pezizomycotina</taxon>
        <taxon>Eurotiomycetes</taxon>
        <taxon>Eurotiomycetidae</taxon>
        <taxon>Eurotiales</taxon>
        <taxon>Aspergillaceae</taxon>
        <taxon>Aspergillus</taxon>
        <taxon>Aspergillus subgen. Circumdati</taxon>
    </lineage>
</organism>
<keyword evidence="2" id="KW-0862">Zinc</keyword>
<dbReference type="Gene3D" id="4.10.240.10">
    <property type="entry name" value="Zn(2)-C6 fungal-type DNA-binding domain"/>
    <property type="match status" value="1"/>
</dbReference>
<dbReference type="GO" id="GO:0008270">
    <property type="term" value="F:zinc ion binding"/>
    <property type="evidence" value="ECO:0007669"/>
    <property type="project" value="InterPro"/>
</dbReference>
<dbReference type="PROSITE" id="PS00463">
    <property type="entry name" value="ZN2_CY6_FUNGAL_1"/>
    <property type="match status" value="1"/>
</dbReference>
<dbReference type="GO" id="GO:0009893">
    <property type="term" value="P:positive regulation of metabolic process"/>
    <property type="evidence" value="ECO:0007669"/>
    <property type="project" value="UniProtKB-ARBA"/>
</dbReference>
<feature type="domain" description="Zn(2)-C6 fungal-type" evidence="8">
    <location>
        <begin position="16"/>
        <end position="46"/>
    </location>
</feature>